<evidence type="ECO:0000256" key="3">
    <source>
        <dbReference type="ARBA" id="ARBA00022729"/>
    </source>
</evidence>
<evidence type="ECO:0000313" key="8">
    <source>
        <dbReference type="EMBL" id="CAG2230456.1"/>
    </source>
</evidence>
<dbReference type="GO" id="GO:0002224">
    <property type="term" value="P:toll-like receptor signaling pathway"/>
    <property type="evidence" value="ECO:0007669"/>
    <property type="project" value="TreeGrafter"/>
</dbReference>
<proteinExistence type="predicted"/>
<keyword evidence="3 7" id="KW-0732">Signal</keyword>
<keyword evidence="9" id="KW-1185">Reference proteome</keyword>
<evidence type="ECO:0000256" key="2">
    <source>
        <dbReference type="ARBA" id="ARBA00022692"/>
    </source>
</evidence>
<dbReference type="PANTHER" id="PTHR24365:SF545">
    <property type="entry name" value="TOLL-LIKE RECEPTOR 12"/>
    <property type="match status" value="1"/>
</dbReference>
<organism evidence="8 9">
    <name type="scientific">Mytilus edulis</name>
    <name type="common">Blue mussel</name>
    <dbReference type="NCBI Taxonomy" id="6550"/>
    <lineage>
        <taxon>Eukaryota</taxon>
        <taxon>Metazoa</taxon>
        <taxon>Spiralia</taxon>
        <taxon>Lophotrochozoa</taxon>
        <taxon>Mollusca</taxon>
        <taxon>Bivalvia</taxon>
        <taxon>Autobranchia</taxon>
        <taxon>Pteriomorphia</taxon>
        <taxon>Mytilida</taxon>
        <taxon>Mytiloidea</taxon>
        <taxon>Mytilidae</taxon>
        <taxon>Mytilinae</taxon>
        <taxon>Mytilus</taxon>
    </lineage>
</organism>
<evidence type="ECO:0000256" key="7">
    <source>
        <dbReference type="SAM" id="SignalP"/>
    </source>
</evidence>
<protein>
    <submittedName>
        <fullName evidence="8">Uncharacterized protein</fullName>
    </submittedName>
</protein>
<dbReference type="Proteomes" id="UP000683360">
    <property type="component" value="Unassembled WGS sequence"/>
</dbReference>
<dbReference type="AlphaFoldDB" id="A0A8S3TAE7"/>
<gene>
    <name evidence="8" type="ORF">MEDL_43299</name>
</gene>
<evidence type="ECO:0000313" key="9">
    <source>
        <dbReference type="Proteomes" id="UP000683360"/>
    </source>
</evidence>
<accession>A0A8S3TAE7</accession>
<dbReference type="EMBL" id="CAJPWZ010002069">
    <property type="protein sequence ID" value="CAG2230456.1"/>
    <property type="molecule type" value="Genomic_DNA"/>
</dbReference>
<dbReference type="GO" id="GO:0038023">
    <property type="term" value="F:signaling receptor activity"/>
    <property type="evidence" value="ECO:0007669"/>
    <property type="project" value="TreeGrafter"/>
</dbReference>
<reference evidence="8" key="1">
    <citation type="submission" date="2021-03" db="EMBL/GenBank/DDBJ databases">
        <authorList>
            <person name="Bekaert M."/>
        </authorList>
    </citation>
    <scope>NUCLEOTIDE SEQUENCE</scope>
</reference>
<name>A0A8S3TAE7_MYTED</name>
<evidence type="ECO:0000256" key="5">
    <source>
        <dbReference type="ARBA" id="ARBA00023136"/>
    </source>
</evidence>
<keyword evidence="2 6" id="KW-0812">Transmembrane</keyword>
<dbReference type="Gene3D" id="3.80.10.10">
    <property type="entry name" value="Ribonuclease Inhibitor"/>
    <property type="match status" value="1"/>
</dbReference>
<dbReference type="InterPro" id="IPR032675">
    <property type="entry name" value="LRR_dom_sf"/>
</dbReference>
<comment type="subcellular location">
    <subcellularLocation>
        <location evidence="1">Membrane</location>
        <topology evidence="1">Single-pass membrane protein</topology>
    </subcellularLocation>
</comment>
<dbReference type="PANTHER" id="PTHR24365">
    <property type="entry name" value="TOLL-LIKE RECEPTOR"/>
    <property type="match status" value="1"/>
</dbReference>
<keyword evidence="4 6" id="KW-1133">Transmembrane helix</keyword>
<evidence type="ECO:0000256" key="1">
    <source>
        <dbReference type="ARBA" id="ARBA00004167"/>
    </source>
</evidence>
<dbReference type="Pfam" id="PF13855">
    <property type="entry name" value="LRR_8"/>
    <property type="match status" value="1"/>
</dbReference>
<feature type="chain" id="PRO_5035734616" evidence="7">
    <location>
        <begin position="23"/>
        <end position="452"/>
    </location>
</feature>
<feature type="signal peptide" evidence="7">
    <location>
        <begin position="1"/>
        <end position="22"/>
    </location>
</feature>
<dbReference type="SUPFAM" id="SSF52058">
    <property type="entry name" value="L domain-like"/>
    <property type="match status" value="1"/>
</dbReference>
<dbReference type="OrthoDB" id="6076302at2759"/>
<evidence type="ECO:0000256" key="4">
    <source>
        <dbReference type="ARBA" id="ARBA00022989"/>
    </source>
</evidence>
<evidence type="ECO:0000256" key="6">
    <source>
        <dbReference type="SAM" id="Phobius"/>
    </source>
</evidence>
<dbReference type="InterPro" id="IPR001611">
    <property type="entry name" value="Leu-rich_rpt"/>
</dbReference>
<feature type="transmembrane region" description="Helical" evidence="6">
    <location>
        <begin position="328"/>
        <end position="349"/>
    </location>
</feature>
<keyword evidence="5 6" id="KW-0472">Membrane</keyword>
<dbReference type="GO" id="GO:0005886">
    <property type="term" value="C:plasma membrane"/>
    <property type="evidence" value="ECO:0007669"/>
    <property type="project" value="TreeGrafter"/>
</dbReference>
<sequence>MSSKIFLCLIFDFFNLFKFALSGAPTGCALDDTASLIGRFDCEFNSVSFPLVMTDFSSPDPQRIRIYNVSGSLSSPSFSGFSSFNTGTVDTDYPTLLEIECVNGGTLDISAGTFAGMDYIQEFYMTNCVISDLPDSVFSDFGTLNYFKIEGGSIGATNTNSLNGLNVARSSSPTPLGTFIIYNSPINTGELASGFLNPLTTVTTIMLKNTGLDSIEANMFSQNTLVRNLSIAGNNFQELPNNIFSGLDALMFLDLSDVPLNCSCSNVWFLDYSVEHNISIVGAVVCGEPSSYNLQRATIFQDENCPYDPCGNIPGINADPRCHTIFQVFGYVVTCGSLLVTLTAIYLYLNTRLHIAMPKFRLEQKKKNAWIKVQDSLYKGVVNMIPPASTGVNGFKLPPIKKAMRKRFSSPNEIKHFDLPNNSDLEKDDLNKEIKADKIAPLGNSYTTNEME</sequence>
<comment type="caution">
    <text evidence="8">The sequence shown here is derived from an EMBL/GenBank/DDBJ whole genome shotgun (WGS) entry which is preliminary data.</text>
</comment>